<dbReference type="EMBL" id="VTER01000017">
    <property type="protein sequence ID" value="TYS41889.1"/>
    <property type="molecule type" value="Genomic_DNA"/>
</dbReference>
<feature type="domain" description="Polymerase nucleotidyl transferase" evidence="1">
    <location>
        <begin position="28"/>
        <end position="56"/>
    </location>
</feature>
<name>A0A5D4QU51_9BACI</name>
<protein>
    <submittedName>
        <fullName evidence="2">Nucleotidyltransferase domain-containing protein</fullName>
    </submittedName>
</protein>
<dbReference type="InterPro" id="IPR002934">
    <property type="entry name" value="Polymerase_NTP_transf_dom"/>
</dbReference>
<sequence>MTEIKERLPAVETAQMLIYERFPDCRGAILGGSVVRGEGTATSDLDIIVINDKAGSVRRESFYYKGWPVELFIHTIDSCRVYFQKDAERARPTLPRMVAEGLVLKGEDFLGGIRKEAALLMAAGPALWTDSELTFKRYFLTDALDDFIGSTKRHESLFVAGKLAELAHEFLLRTNKQWIGQSKWIYREIAYYDQALADRFAECFDSFYQYGEKQPVIELVDDIMKPFGGKCFDGFSLSGK</sequence>
<organism evidence="2 3">
    <name type="scientific">Bacillus infantis</name>
    <dbReference type="NCBI Taxonomy" id="324767"/>
    <lineage>
        <taxon>Bacteria</taxon>
        <taxon>Bacillati</taxon>
        <taxon>Bacillota</taxon>
        <taxon>Bacilli</taxon>
        <taxon>Bacillales</taxon>
        <taxon>Bacillaceae</taxon>
        <taxon>Bacillus</taxon>
    </lineage>
</organism>
<comment type="caution">
    <text evidence="2">The sequence shown here is derived from an EMBL/GenBank/DDBJ whole genome shotgun (WGS) entry which is preliminary data.</text>
</comment>
<evidence type="ECO:0000313" key="2">
    <source>
        <dbReference type="EMBL" id="TYS41889.1"/>
    </source>
</evidence>
<dbReference type="Gene3D" id="3.30.460.10">
    <property type="entry name" value="Beta Polymerase, domain 2"/>
    <property type="match status" value="1"/>
</dbReference>
<gene>
    <name evidence="2" type="ORF">FZD51_23500</name>
</gene>
<dbReference type="CDD" id="cd05403">
    <property type="entry name" value="NT_KNTase_like"/>
    <property type="match status" value="1"/>
</dbReference>
<keyword evidence="2" id="KW-0808">Transferase</keyword>
<dbReference type="RefSeq" id="WP_148976946.1">
    <property type="nucleotide sequence ID" value="NZ_VTER01000017.1"/>
</dbReference>
<evidence type="ECO:0000259" key="1">
    <source>
        <dbReference type="Pfam" id="PF01909"/>
    </source>
</evidence>
<evidence type="ECO:0000313" key="3">
    <source>
        <dbReference type="Proteomes" id="UP000322139"/>
    </source>
</evidence>
<reference evidence="2 3" key="1">
    <citation type="submission" date="2019-08" db="EMBL/GenBank/DDBJ databases">
        <title>Bacillus genomes from the desert of Cuatro Cienegas, Coahuila.</title>
        <authorList>
            <person name="Olmedo-Alvarez G."/>
        </authorList>
    </citation>
    <scope>NUCLEOTIDE SEQUENCE [LARGE SCALE GENOMIC DNA]</scope>
    <source>
        <strain evidence="2 3">CH446_14T</strain>
    </source>
</reference>
<dbReference type="SUPFAM" id="SSF81301">
    <property type="entry name" value="Nucleotidyltransferase"/>
    <property type="match status" value="1"/>
</dbReference>
<dbReference type="Proteomes" id="UP000322139">
    <property type="component" value="Unassembled WGS sequence"/>
</dbReference>
<dbReference type="InterPro" id="IPR043519">
    <property type="entry name" value="NT_sf"/>
</dbReference>
<dbReference type="Pfam" id="PF01909">
    <property type="entry name" value="NTP_transf_2"/>
    <property type="match status" value="1"/>
</dbReference>
<dbReference type="GO" id="GO:0016779">
    <property type="term" value="F:nucleotidyltransferase activity"/>
    <property type="evidence" value="ECO:0007669"/>
    <property type="project" value="InterPro"/>
</dbReference>
<dbReference type="AlphaFoldDB" id="A0A5D4QU51"/>
<accession>A0A5D4QU51</accession>
<proteinExistence type="predicted"/>